<evidence type="ECO:0000259" key="1">
    <source>
        <dbReference type="Pfam" id="PF02698"/>
    </source>
</evidence>
<dbReference type="EMBL" id="AP024590">
    <property type="protein sequence ID" value="BCU55566.1"/>
    <property type="molecule type" value="Genomic_DNA"/>
</dbReference>
<dbReference type="RefSeq" id="WP_088218563.1">
    <property type="nucleotide sequence ID" value="NZ_AP024590.1"/>
</dbReference>
<dbReference type="InterPro" id="IPR051599">
    <property type="entry name" value="Cell_Envelope_Assoc"/>
</dbReference>
<dbReference type="PANTHER" id="PTHR30336">
    <property type="entry name" value="INNER MEMBRANE PROTEIN, PROBABLE PERMEASE"/>
    <property type="match status" value="1"/>
</dbReference>
<dbReference type="Gene3D" id="3.40.50.620">
    <property type="entry name" value="HUPs"/>
    <property type="match status" value="1"/>
</dbReference>
<sequence>MIITRFPTLPETTLTAVNTLGQWLALNDFAGKPHPVHADCVILAGNAVIPTIDAACQIAARDKAPLLISGGIGHSTPFLYAAIARHPRYNVIRTTGRSEAAIIADIARQFWRIPAERILLEDKSTNCGENARMSCELLQAQLPQARTVLVVQDPTMQRRTMATFAHLAAAQPRGMRFLSWPGFTPQLRNGQRGLSFTPREEGLWAVDRYLSLILGEVPRLRDDEQGYGPRGRNFIAHVDFPASVEVAWHTVQADDTLNAALRDRALR</sequence>
<accession>A0AA86IQA1</accession>
<evidence type="ECO:0000313" key="3">
    <source>
        <dbReference type="Proteomes" id="UP000682928"/>
    </source>
</evidence>
<reference evidence="2" key="1">
    <citation type="submission" date="2021-04" db="EMBL/GenBank/DDBJ databases">
        <title>Difference and commonality of drug resistance evolution in various bacteria. and drug sensitivity profiles.</title>
        <authorList>
            <person name="Maeda T."/>
            <person name="Shibai A."/>
            <person name="Kawada K."/>
            <person name="Kotani H."/>
            <person name="Tarusawa Y."/>
            <person name="Tanabe K."/>
            <person name="Furusawa C."/>
        </authorList>
    </citation>
    <scope>NUCLEOTIDE SEQUENCE</scope>
    <source>
        <strain evidence="2">JCM 8580</strain>
    </source>
</reference>
<proteinExistence type="predicted"/>
<feature type="domain" description="DUF218" evidence="1">
    <location>
        <begin position="41"/>
        <end position="199"/>
    </location>
</feature>
<dbReference type="InterPro" id="IPR003848">
    <property type="entry name" value="DUF218"/>
</dbReference>
<dbReference type="Proteomes" id="UP000682928">
    <property type="component" value="Chromosome"/>
</dbReference>
<dbReference type="InterPro" id="IPR014729">
    <property type="entry name" value="Rossmann-like_a/b/a_fold"/>
</dbReference>
<dbReference type="Gene3D" id="1.10.3620.10">
    <property type="entry name" value="YdcF like domain"/>
    <property type="match status" value="1"/>
</dbReference>
<dbReference type="CDD" id="cd06259">
    <property type="entry name" value="YdcF-like"/>
    <property type="match status" value="1"/>
</dbReference>
<protein>
    <recommendedName>
        <fullName evidence="1">DUF218 domain-containing protein</fullName>
    </recommendedName>
</protein>
<gene>
    <name evidence="2" type="ORF">ENKO_21600</name>
</gene>
<organism evidence="2 3">
    <name type="scientific">Enterobacter kobei</name>
    <dbReference type="NCBI Taxonomy" id="208224"/>
    <lineage>
        <taxon>Bacteria</taxon>
        <taxon>Pseudomonadati</taxon>
        <taxon>Pseudomonadota</taxon>
        <taxon>Gammaproteobacteria</taxon>
        <taxon>Enterobacterales</taxon>
        <taxon>Enterobacteriaceae</taxon>
        <taxon>Enterobacter</taxon>
        <taxon>Enterobacter cloacae complex</taxon>
    </lineage>
</organism>
<dbReference type="Pfam" id="PF02698">
    <property type="entry name" value="DUF218"/>
    <property type="match status" value="1"/>
</dbReference>
<name>A0AA86IQA1_9ENTR</name>
<dbReference type="GO" id="GO:0005886">
    <property type="term" value="C:plasma membrane"/>
    <property type="evidence" value="ECO:0007669"/>
    <property type="project" value="TreeGrafter"/>
</dbReference>
<dbReference type="PANTHER" id="PTHR30336:SF20">
    <property type="entry name" value="DUF218 DOMAIN-CONTAINING PROTEIN"/>
    <property type="match status" value="1"/>
</dbReference>
<evidence type="ECO:0000313" key="2">
    <source>
        <dbReference type="EMBL" id="BCU55566.1"/>
    </source>
</evidence>
<dbReference type="AlphaFoldDB" id="A0AA86IQA1"/>